<dbReference type="InterPro" id="IPR017441">
    <property type="entry name" value="Protein_kinase_ATP_BS"/>
</dbReference>
<evidence type="ECO:0000256" key="5">
    <source>
        <dbReference type="PROSITE-ProRule" id="PRU10141"/>
    </source>
</evidence>
<keyword evidence="6" id="KW-0472">Membrane</keyword>
<keyword evidence="6" id="KW-0812">Transmembrane</keyword>
<feature type="repeat" description="TNFR-Cys" evidence="4">
    <location>
        <begin position="23"/>
        <end position="78"/>
    </location>
</feature>
<keyword evidence="3 5" id="KW-0067">ATP-binding</keyword>
<comment type="caution">
    <text evidence="9">The sequence shown here is derived from an EMBL/GenBank/DDBJ whole genome shotgun (WGS) entry which is preliminary data.</text>
</comment>
<keyword evidence="4" id="KW-1015">Disulfide bond</keyword>
<evidence type="ECO:0000313" key="10">
    <source>
        <dbReference type="Proteomes" id="UP001237642"/>
    </source>
</evidence>
<evidence type="ECO:0000259" key="7">
    <source>
        <dbReference type="PROSITE" id="PS50011"/>
    </source>
</evidence>
<feature type="domain" description="TNFR-Cys" evidence="8">
    <location>
        <begin position="23"/>
        <end position="78"/>
    </location>
</feature>
<keyword evidence="9" id="KW-0418">Kinase</keyword>
<gene>
    <name evidence="9" type="ORF">POM88_005411</name>
</gene>
<feature type="binding site" evidence="5">
    <location>
        <position position="209"/>
    </location>
    <ligand>
        <name>ATP</name>
        <dbReference type="ChEBI" id="CHEBI:30616"/>
    </ligand>
</feature>
<dbReference type="Pfam" id="PF07714">
    <property type="entry name" value="PK_Tyr_Ser-Thr"/>
    <property type="match status" value="1"/>
</dbReference>
<keyword evidence="10" id="KW-1185">Reference proteome</keyword>
<dbReference type="GO" id="GO:0004674">
    <property type="term" value="F:protein serine/threonine kinase activity"/>
    <property type="evidence" value="ECO:0007669"/>
    <property type="project" value="UniProtKB-KW"/>
</dbReference>
<dbReference type="PROSITE" id="PS00107">
    <property type="entry name" value="PROTEIN_KINASE_ATP"/>
    <property type="match status" value="1"/>
</dbReference>
<dbReference type="GO" id="GO:0005524">
    <property type="term" value="F:ATP binding"/>
    <property type="evidence" value="ECO:0007669"/>
    <property type="project" value="UniProtKB-UniRule"/>
</dbReference>
<feature type="domain" description="Protein kinase" evidence="7">
    <location>
        <begin position="181"/>
        <end position="261"/>
    </location>
</feature>
<dbReference type="AlphaFoldDB" id="A0AAD8J2S5"/>
<dbReference type="PROSITE" id="PS50011">
    <property type="entry name" value="PROTEIN_KINASE_DOM"/>
    <property type="match status" value="1"/>
</dbReference>
<keyword evidence="2 5" id="KW-0547">Nucleotide-binding</keyword>
<keyword evidence="1" id="KW-0723">Serine/threonine-protein kinase</keyword>
<dbReference type="InterPro" id="IPR001368">
    <property type="entry name" value="TNFR/NGFR_Cys_rich_reg"/>
</dbReference>
<evidence type="ECO:0000256" key="3">
    <source>
        <dbReference type="ARBA" id="ARBA00022840"/>
    </source>
</evidence>
<feature type="transmembrane region" description="Helical" evidence="6">
    <location>
        <begin position="112"/>
        <end position="137"/>
    </location>
</feature>
<name>A0AAD8J2S5_9APIA</name>
<dbReference type="PANTHER" id="PTHR47989:SF22">
    <property type="entry name" value="SERINE_THREONINE-PROTEIN KINASE-LIKE PROTEIN CCR1"/>
    <property type="match status" value="1"/>
</dbReference>
<reference evidence="9" key="1">
    <citation type="submission" date="2023-02" db="EMBL/GenBank/DDBJ databases">
        <title>Genome of toxic invasive species Heracleum sosnowskyi carries increased number of genes despite the absence of recent whole-genome duplications.</title>
        <authorList>
            <person name="Schelkunov M."/>
            <person name="Shtratnikova V."/>
            <person name="Makarenko M."/>
            <person name="Klepikova A."/>
            <person name="Omelchenko D."/>
            <person name="Novikova G."/>
            <person name="Obukhova E."/>
            <person name="Bogdanov V."/>
            <person name="Penin A."/>
            <person name="Logacheva M."/>
        </authorList>
    </citation>
    <scope>NUCLEOTIDE SEQUENCE</scope>
    <source>
        <strain evidence="9">Hsosn_3</strain>
        <tissue evidence="9">Leaf</tissue>
    </source>
</reference>
<dbReference type="Proteomes" id="UP001237642">
    <property type="component" value="Unassembled WGS sequence"/>
</dbReference>
<evidence type="ECO:0000256" key="4">
    <source>
        <dbReference type="PROSITE-ProRule" id="PRU00206"/>
    </source>
</evidence>
<evidence type="ECO:0000259" key="8">
    <source>
        <dbReference type="PROSITE" id="PS50050"/>
    </source>
</evidence>
<evidence type="ECO:0000256" key="6">
    <source>
        <dbReference type="SAM" id="Phobius"/>
    </source>
</evidence>
<dbReference type="PROSITE" id="PS50050">
    <property type="entry name" value="TNFR_NGFR_2"/>
    <property type="match status" value="1"/>
</dbReference>
<organism evidence="9 10">
    <name type="scientific">Heracleum sosnowskyi</name>
    <dbReference type="NCBI Taxonomy" id="360622"/>
    <lineage>
        <taxon>Eukaryota</taxon>
        <taxon>Viridiplantae</taxon>
        <taxon>Streptophyta</taxon>
        <taxon>Embryophyta</taxon>
        <taxon>Tracheophyta</taxon>
        <taxon>Spermatophyta</taxon>
        <taxon>Magnoliopsida</taxon>
        <taxon>eudicotyledons</taxon>
        <taxon>Gunneridae</taxon>
        <taxon>Pentapetalae</taxon>
        <taxon>asterids</taxon>
        <taxon>campanulids</taxon>
        <taxon>Apiales</taxon>
        <taxon>Apiaceae</taxon>
        <taxon>Apioideae</taxon>
        <taxon>apioid superclade</taxon>
        <taxon>Tordylieae</taxon>
        <taxon>Tordyliinae</taxon>
        <taxon>Heracleum</taxon>
    </lineage>
</organism>
<dbReference type="EMBL" id="JAUIZM010000002">
    <property type="protein sequence ID" value="KAK1395548.1"/>
    <property type="molecule type" value="Genomic_DNA"/>
</dbReference>
<comment type="caution">
    <text evidence="4">Lacks conserved residue(s) required for the propagation of feature annotation.</text>
</comment>
<proteinExistence type="predicted"/>
<evidence type="ECO:0000256" key="2">
    <source>
        <dbReference type="ARBA" id="ARBA00022741"/>
    </source>
</evidence>
<keyword evidence="6" id="KW-1133">Transmembrane helix</keyword>
<dbReference type="PANTHER" id="PTHR47989">
    <property type="entry name" value="OS01G0750732 PROTEIN"/>
    <property type="match status" value="1"/>
</dbReference>
<evidence type="ECO:0000256" key="1">
    <source>
        <dbReference type="ARBA" id="ARBA00022527"/>
    </source>
</evidence>
<feature type="disulfide bond" evidence="4">
    <location>
        <begin position="60"/>
        <end position="78"/>
    </location>
</feature>
<dbReference type="InterPro" id="IPR011009">
    <property type="entry name" value="Kinase-like_dom_sf"/>
</dbReference>
<protein>
    <submittedName>
        <fullName evidence="9">Serine/threonine-protein kinase-like protein CCR1</fullName>
    </submittedName>
</protein>
<dbReference type="Gene3D" id="3.30.200.20">
    <property type="entry name" value="Phosphorylase Kinase, domain 1"/>
    <property type="match status" value="1"/>
</dbReference>
<evidence type="ECO:0000313" key="9">
    <source>
        <dbReference type="EMBL" id="KAK1395548.1"/>
    </source>
</evidence>
<sequence length="261" mass="29225">MTSTRDYDPPFQLCSLGLCTPGSCGQGRFVFNASSLHETDLSSLCVRKELSICSPCGINCSEGFFTSNSCSENADRVCTTCSLCQNISCWDICRLHPLSDMKRKHQHQLRRLIFIGVASASGLVLILICWCLLPSLFANKNKRGTTKQYLALCLGRELETETLTDSHPPVVVTPCFGVAQIFRLNELGRGSYGFVYKALLPDGRQVAVKRATTIIHINNRDFEMELEILYSIRHTNIVNLLGYCAEMGERLLVYEFMPHQP</sequence>
<keyword evidence="9" id="KW-0808">Transferase</keyword>
<dbReference type="SUPFAM" id="SSF56112">
    <property type="entry name" value="Protein kinase-like (PK-like)"/>
    <property type="match status" value="1"/>
</dbReference>
<reference evidence="9" key="2">
    <citation type="submission" date="2023-05" db="EMBL/GenBank/DDBJ databases">
        <authorList>
            <person name="Schelkunov M.I."/>
        </authorList>
    </citation>
    <scope>NUCLEOTIDE SEQUENCE</scope>
    <source>
        <strain evidence="9">Hsosn_3</strain>
        <tissue evidence="9">Leaf</tissue>
    </source>
</reference>
<dbReference type="InterPro" id="IPR001245">
    <property type="entry name" value="Ser-Thr/Tyr_kinase_cat_dom"/>
</dbReference>
<accession>A0AAD8J2S5</accession>
<dbReference type="InterPro" id="IPR000719">
    <property type="entry name" value="Prot_kinase_dom"/>
</dbReference>